<gene>
    <name evidence="7" type="ORF">HMPREF1068_00524</name>
</gene>
<feature type="transmembrane region" description="Helical" evidence="5">
    <location>
        <begin position="39"/>
        <end position="59"/>
    </location>
</feature>
<dbReference type="Gene3D" id="1.25.40.10">
    <property type="entry name" value="Tetratricopeptide repeat domain"/>
    <property type="match status" value="1"/>
</dbReference>
<feature type="transmembrane region" description="Helical" evidence="5">
    <location>
        <begin position="94"/>
        <end position="111"/>
    </location>
</feature>
<sequence>MYTHMAKLLRVLSIIILILISIAITFDSGIFVYPSLSNTLFFSILVSLLTLITAFYAIHNTSYEKVSIYSCIVFFWGVYILLHCYHTNGEYYRSLYLISSIIYLITLSFLIRIQIINITFIKNILLCIAIIQLVFMLGQSLNIIDSYSKYFPISGTNENPNTNAIFILCCLPILIERIRNLDKTFIYKILFGCILLFLFILKCRTAYIGGAILLATYLLSGKRIHRFWKKSNYIRRALLLSLLCTTIFFTGIHIYQIKKDSADGRLLIWKLSTEMVAKNPIEGYGYGLFERNYNLKQASYFCSQPSTTEHQNASLVAMAYNDYLEQAIEGGITGFIWYLGFFILLGYLAIRQKNREALAIVLAIAIMALFNFIYAAITTWFLLLNYGAILLAASNNQFSLPTLIKRLISIIFCCIASILLYHQCRVINAQIGLKKSIGLIKERRFEEAGNLLARLLEQASTSEAFLTQYANSLAKQKRYEEAIPIYKKASLYTSNISLYYRMADCYAHLSQYSDALTTLKTIAAIIPTNLRSRYQIMCLQRHIQDIEGARQTALEIINISPKVYNPKAEQYKKQAREFLEHSK</sequence>
<evidence type="ECO:0000313" key="7">
    <source>
        <dbReference type="EMBL" id="EIY54297.1"/>
    </source>
</evidence>
<dbReference type="AlphaFoldDB" id="I8XW93"/>
<dbReference type="Pfam" id="PF04932">
    <property type="entry name" value="Wzy_C"/>
    <property type="match status" value="1"/>
</dbReference>
<evidence type="ECO:0000256" key="5">
    <source>
        <dbReference type="SAM" id="Phobius"/>
    </source>
</evidence>
<keyword evidence="8" id="KW-1185">Reference proteome</keyword>
<evidence type="ECO:0000256" key="3">
    <source>
        <dbReference type="ARBA" id="ARBA00022989"/>
    </source>
</evidence>
<evidence type="ECO:0000256" key="1">
    <source>
        <dbReference type="ARBA" id="ARBA00004141"/>
    </source>
</evidence>
<dbReference type="eggNOG" id="COG3307">
    <property type="taxonomic scope" value="Bacteria"/>
</dbReference>
<dbReference type="InterPro" id="IPR007016">
    <property type="entry name" value="O-antigen_ligase-rel_domated"/>
</dbReference>
<accession>I8XW93</accession>
<dbReference type="STRING" id="997884.HMPREF1068_00524"/>
<name>I8XW93_9BACE</name>
<organism evidence="7 8">
    <name type="scientific">Bacteroides nordii CL02T12C05</name>
    <dbReference type="NCBI Taxonomy" id="997884"/>
    <lineage>
        <taxon>Bacteria</taxon>
        <taxon>Pseudomonadati</taxon>
        <taxon>Bacteroidota</taxon>
        <taxon>Bacteroidia</taxon>
        <taxon>Bacteroidales</taxon>
        <taxon>Bacteroidaceae</taxon>
        <taxon>Bacteroides</taxon>
    </lineage>
</organism>
<dbReference type="Proteomes" id="UP000003089">
    <property type="component" value="Unassembled WGS sequence"/>
</dbReference>
<feature type="transmembrane region" description="Helical" evidence="5">
    <location>
        <begin position="403"/>
        <end position="421"/>
    </location>
</feature>
<dbReference type="GO" id="GO:0016020">
    <property type="term" value="C:membrane"/>
    <property type="evidence" value="ECO:0007669"/>
    <property type="project" value="UniProtKB-SubCell"/>
</dbReference>
<keyword evidence="4 5" id="KW-0472">Membrane</keyword>
<reference evidence="7 8" key="1">
    <citation type="submission" date="2012-02" db="EMBL/GenBank/DDBJ databases">
        <title>The Genome Sequence of Bacteroides nordii CL02T12C05.</title>
        <authorList>
            <consortium name="The Broad Institute Genome Sequencing Platform"/>
            <person name="Earl A."/>
            <person name="Ward D."/>
            <person name="Feldgarden M."/>
            <person name="Gevers D."/>
            <person name="Zitomersky N.L."/>
            <person name="Coyne M.J."/>
            <person name="Comstock L.E."/>
            <person name="Young S.K."/>
            <person name="Zeng Q."/>
            <person name="Gargeya S."/>
            <person name="Fitzgerald M."/>
            <person name="Haas B."/>
            <person name="Abouelleil A."/>
            <person name="Alvarado L."/>
            <person name="Arachchi H.M."/>
            <person name="Berlin A."/>
            <person name="Chapman S.B."/>
            <person name="Gearin G."/>
            <person name="Goldberg J."/>
            <person name="Griggs A."/>
            <person name="Gujja S."/>
            <person name="Hansen M."/>
            <person name="Heiman D."/>
            <person name="Howarth C."/>
            <person name="Larimer J."/>
            <person name="Lui A."/>
            <person name="MacDonald P.J.P."/>
            <person name="McCowen C."/>
            <person name="Montmayeur A."/>
            <person name="Murphy C."/>
            <person name="Neiman D."/>
            <person name="Pearson M."/>
            <person name="Priest M."/>
            <person name="Roberts A."/>
            <person name="Saif S."/>
            <person name="Shea T."/>
            <person name="Sisk P."/>
            <person name="Stolte C."/>
            <person name="Sykes S."/>
            <person name="Wortman J."/>
            <person name="Nusbaum C."/>
            <person name="Birren B."/>
        </authorList>
    </citation>
    <scope>NUCLEOTIDE SEQUENCE [LARGE SCALE GENOMIC DNA]</scope>
    <source>
        <strain evidence="7 8">CL02T12C05</strain>
    </source>
</reference>
<dbReference type="InterPro" id="IPR051533">
    <property type="entry name" value="WaaL-like"/>
</dbReference>
<proteinExistence type="predicted"/>
<dbReference type="PATRIC" id="fig|997884.3.peg.536"/>
<feature type="domain" description="O-antigen ligase-related" evidence="6">
    <location>
        <begin position="190"/>
        <end position="338"/>
    </location>
</feature>
<feature type="transmembrane region" description="Helical" evidence="5">
    <location>
        <begin position="330"/>
        <end position="350"/>
    </location>
</feature>
<dbReference type="PANTHER" id="PTHR37422">
    <property type="entry name" value="TEICHURONIC ACID BIOSYNTHESIS PROTEIN TUAE"/>
    <property type="match status" value="1"/>
</dbReference>
<evidence type="ECO:0000256" key="4">
    <source>
        <dbReference type="ARBA" id="ARBA00023136"/>
    </source>
</evidence>
<evidence type="ECO:0000256" key="2">
    <source>
        <dbReference type="ARBA" id="ARBA00022692"/>
    </source>
</evidence>
<dbReference type="PANTHER" id="PTHR37422:SF13">
    <property type="entry name" value="LIPOPOLYSACCHARIDE BIOSYNTHESIS PROTEIN PA4999-RELATED"/>
    <property type="match status" value="1"/>
</dbReference>
<dbReference type="HOGENOM" id="CLU_030792_0_0_10"/>
<keyword evidence="2 5" id="KW-0812">Transmembrane</keyword>
<evidence type="ECO:0000313" key="8">
    <source>
        <dbReference type="Proteomes" id="UP000003089"/>
    </source>
</evidence>
<keyword evidence="3 5" id="KW-1133">Transmembrane helix</keyword>
<dbReference type="EMBL" id="AGXS01000008">
    <property type="protein sequence ID" value="EIY54297.1"/>
    <property type="molecule type" value="Genomic_DNA"/>
</dbReference>
<dbReference type="SUPFAM" id="SSF48452">
    <property type="entry name" value="TPR-like"/>
    <property type="match status" value="1"/>
</dbReference>
<comment type="subcellular location">
    <subcellularLocation>
        <location evidence="1">Membrane</location>
        <topology evidence="1">Multi-pass membrane protein</topology>
    </subcellularLocation>
</comment>
<feature type="transmembrane region" description="Helical" evidence="5">
    <location>
        <begin position="237"/>
        <end position="257"/>
    </location>
</feature>
<protein>
    <recommendedName>
        <fullName evidence="6">O-antigen ligase-related domain-containing protein</fullName>
    </recommendedName>
</protein>
<comment type="caution">
    <text evidence="7">The sequence shown here is derived from an EMBL/GenBank/DDBJ whole genome shotgun (WGS) entry which is preliminary data.</text>
</comment>
<dbReference type="InterPro" id="IPR011990">
    <property type="entry name" value="TPR-like_helical_dom_sf"/>
</dbReference>
<feature type="transmembrane region" description="Helical" evidence="5">
    <location>
        <begin position="12"/>
        <end position="33"/>
    </location>
</feature>
<feature type="transmembrane region" description="Helical" evidence="5">
    <location>
        <begin position="66"/>
        <end position="82"/>
    </location>
</feature>
<dbReference type="Pfam" id="PF12895">
    <property type="entry name" value="ANAPC3"/>
    <property type="match status" value="1"/>
</dbReference>
<evidence type="ECO:0000259" key="6">
    <source>
        <dbReference type="Pfam" id="PF04932"/>
    </source>
</evidence>
<feature type="transmembrane region" description="Helical" evidence="5">
    <location>
        <begin position="357"/>
        <end position="383"/>
    </location>
</feature>
<feature type="transmembrane region" description="Helical" evidence="5">
    <location>
        <begin position="123"/>
        <end position="141"/>
    </location>
</feature>